<keyword evidence="4" id="KW-1185">Reference proteome</keyword>
<comment type="similarity">
    <text evidence="1">Belongs to the plasmid mobilization pre family.</text>
</comment>
<evidence type="ECO:0000313" key="4">
    <source>
        <dbReference type="Proteomes" id="UP001377804"/>
    </source>
</evidence>
<dbReference type="Gene3D" id="3.30.930.30">
    <property type="match status" value="1"/>
</dbReference>
<keyword evidence="2" id="KW-0175">Coiled coil</keyword>
<dbReference type="Proteomes" id="UP001377804">
    <property type="component" value="Unassembled WGS sequence"/>
</dbReference>
<feature type="coiled-coil region" evidence="2">
    <location>
        <begin position="430"/>
        <end position="471"/>
    </location>
</feature>
<proteinExistence type="inferred from homology"/>
<dbReference type="Pfam" id="PF01076">
    <property type="entry name" value="Mob_Pre"/>
    <property type="match status" value="1"/>
</dbReference>
<name>A0ABU8SHF3_9LACO</name>
<dbReference type="Gene3D" id="1.10.287.1490">
    <property type="match status" value="1"/>
</dbReference>
<gene>
    <name evidence="3" type="ORF">R4Y45_06005</name>
</gene>
<evidence type="ECO:0000256" key="1">
    <source>
        <dbReference type="ARBA" id="ARBA00010657"/>
    </source>
</evidence>
<comment type="caution">
    <text evidence="3">The sequence shown here is derived from an EMBL/GenBank/DDBJ whole genome shotgun (WGS) entry which is preliminary data.</text>
</comment>
<sequence length="583" mass="68674">MTSIKHNNRDFKKEDWENKYHQHINPDFTDQNIVIKQEDIKSVYQKLFQSAVDEYNQKQKRADRKIDDYYSKIKHSKGYELQREFVVQVGQKSDFENGIESENWQTANQILKSYAENFQKENPNLYVYNTVIHNDEVSPHLHLNVVPMATGYKTGVKIRPSFDKALKGQLGDKKGDSRELFRTYRDKQVKTLEMSLNEHGIDRDVKNTNKIKDVREYKNLVQETERLALDNYNALKEHYDQKAEEYRQKLQKQLDELKSQRTGYQKENTDLEQEISDKRQELSVYEEKSQKMQSKSLTLGNKINDLTEHKNGLERQILANKNDLKQISQQIEHKQNDIAKSDYKKTLFDEFYKKFSNRNSTNSKAREILPGKVITNQNYDKTLAKISELVETVDMAKDIEQVFTENAELKHQLDSDIQNGAQKIYQNHFKKELHAATEKLTTENKTLKQENDQLKDLAKNQQTRIQKLETILYAVRETIQDFGYEFKHKLKDICVTFGTKLRDKFTQNGKVNLNATDVKNELGIKKTPSASKKILYGVNSDQRKREAFREKRPLKLSPQQQKELQQAEIFKELNRQRSKGINR</sequence>
<reference evidence="3 4" key="1">
    <citation type="submission" date="2023-10" db="EMBL/GenBank/DDBJ databases">
        <title>Holzapfeliella saturejae sp. nov. isolated from Satureja montana flowers.</title>
        <authorList>
            <person name="Alcantara C."/>
            <person name="Zuniga M."/>
            <person name="Landete J.M."/>
            <person name="Monedero V."/>
        </authorList>
    </citation>
    <scope>NUCLEOTIDE SEQUENCE [LARGE SCALE GENOMIC DNA]</scope>
    <source>
        <strain evidence="3 4">He02</strain>
    </source>
</reference>
<accession>A0ABU8SHF3</accession>
<protein>
    <submittedName>
        <fullName evidence="3">Plasmid recombination protein</fullName>
    </submittedName>
</protein>
<dbReference type="EMBL" id="JAWMWG010000002">
    <property type="protein sequence ID" value="MEJ6348769.1"/>
    <property type="molecule type" value="Genomic_DNA"/>
</dbReference>
<evidence type="ECO:0000313" key="3">
    <source>
        <dbReference type="EMBL" id="MEJ6348769.1"/>
    </source>
</evidence>
<organism evidence="3 4">
    <name type="scientific">Holzapfeliella saturejae</name>
    <dbReference type="NCBI Taxonomy" id="3082953"/>
    <lineage>
        <taxon>Bacteria</taxon>
        <taxon>Bacillati</taxon>
        <taxon>Bacillota</taxon>
        <taxon>Bacilli</taxon>
        <taxon>Lactobacillales</taxon>
        <taxon>Lactobacillaceae</taxon>
        <taxon>Holzapfeliella</taxon>
    </lineage>
</organism>
<dbReference type="RefSeq" id="WP_339970273.1">
    <property type="nucleotide sequence ID" value="NZ_JAWMWG010000002.1"/>
</dbReference>
<dbReference type="InterPro" id="IPR001668">
    <property type="entry name" value="Mob_Pre"/>
</dbReference>
<feature type="coiled-coil region" evidence="2">
    <location>
        <begin position="229"/>
        <end position="330"/>
    </location>
</feature>
<evidence type="ECO:0000256" key="2">
    <source>
        <dbReference type="SAM" id="Coils"/>
    </source>
</evidence>